<dbReference type="EMBL" id="ML122252">
    <property type="protein sequence ID" value="RPD65386.1"/>
    <property type="molecule type" value="Genomic_DNA"/>
</dbReference>
<dbReference type="STRING" id="1328759.A0A5C2SVZ8"/>
<protein>
    <recommendedName>
        <fullName evidence="3">F-box domain-containing protein</fullName>
    </recommendedName>
</protein>
<name>A0A5C2SVZ8_9APHY</name>
<dbReference type="AlphaFoldDB" id="A0A5C2SVZ8"/>
<evidence type="ECO:0000313" key="1">
    <source>
        <dbReference type="EMBL" id="RPD65386.1"/>
    </source>
</evidence>
<accession>A0A5C2SVZ8</accession>
<reference evidence="1" key="1">
    <citation type="journal article" date="2018" name="Genome Biol. Evol.">
        <title>Genomics and development of Lentinus tigrinus, a white-rot wood-decaying mushroom with dimorphic fruiting bodies.</title>
        <authorList>
            <person name="Wu B."/>
            <person name="Xu Z."/>
            <person name="Knudson A."/>
            <person name="Carlson A."/>
            <person name="Chen N."/>
            <person name="Kovaka S."/>
            <person name="LaButti K."/>
            <person name="Lipzen A."/>
            <person name="Pennachio C."/>
            <person name="Riley R."/>
            <person name="Schakwitz W."/>
            <person name="Umezawa K."/>
            <person name="Ohm R.A."/>
            <person name="Grigoriev I.V."/>
            <person name="Nagy L.G."/>
            <person name="Gibbons J."/>
            <person name="Hibbett D."/>
        </authorList>
    </citation>
    <scope>NUCLEOTIDE SEQUENCE [LARGE SCALE GENOMIC DNA]</scope>
    <source>
        <strain evidence="1">ALCF2SS1-6</strain>
    </source>
</reference>
<dbReference type="OrthoDB" id="2787271at2759"/>
<gene>
    <name evidence="1" type="ORF">L227DRAFT_560172</name>
</gene>
<organism evidence="1 2">
    <name type="scientific">Lentinus tigrinus ALCF2SS1-6</name>
    <dbReference type="NCBI Taxonomy" id="1328759"/>
    <lineage>
        <taxon>Eukaryota</taxon>
        <taxon>Fungi</taxon>
        <taxon>Dikarya</taxon>
        <taxon>Basidiomycota</taxon>
        <taxon>Agaricomycotina</taxon>
        <taxon>Agaricomycetes</taxon>
        <taxon>Polyporales</taxon>
        <taxon>Polyporaceae</taxon>
        <taxon>Lentinus</taxon>
    </lineage>
</organism>
<dbReference type="Proteomes" id="UP000313359">
    <property type="component" value="Unassembled WGS sequence"/>
</dbReference>
<evidence type="ECO:0008006" key="3">
    <source>
        <dbReference type="Google" id="ProtNLM"/>
    </source>
</evidence>
<evidence type="ECO:0000313" key="2">
    <source>
        <dbReference type="Proteomes" id="UP000313359"/>
    </source>
</evidence>
<proteinExistence type="predicted"/>
<keyword evidence="2" id="KW-1185">Reference proteome</keyword>
<sequence length="423" mass="45665">MPHTLLSLNYDVLSNILTLISTRDAAQLALASRAAYVLAFPRFISDVSLGGIFYKPGDSAVSQLKSFCNFVLAPAPRWHGAPSARLNGLRSLEVMRDAVRVRKDGVRVVDSSAVALLSSVLEKAHDLQQLTLWGSDALFAAFPDFGLGSSPSIHTLVLGGDIAPLPALARAFPHIRNLEFVAGGGSCVPEWAFDAPDSKPEALGPWRKNLERLDAGFPIIPLSVPVRRVDLRNPIVADEDSIWCAHTFLAQTRPVVLSAAVSVPSSPEHLGALLHATAPGIKFLELTGDRCEGLREAFDWMMHDVSQGLQHISNLSLHGVSLTVTRATVSPFAPKYQSDNYTPSAPSDKPMDLAALALAVAQSAPSLRFVALDLSAVKGASSAERAWFRVHEPSLEVARKVEKISEEEGRAIVAEMKAFNRYD</sequence>